<dbReference type="GO" id="GO:0070072">
    <property type="term" value="P:vacuolar proton-transporting V-type ATPase complex assembly"/>
    <property type="evidence" value="ECO:0007669"/>
    <property type="project" value="InterPro"/>
</dbReference>
<evidence type="ECO:0000313" key="7">
    <source>
        <dbReference type="EMBL" id="CAE0374526.1"/>
    </source>
</evidence>
<proteinExistence type="predicted"/>
<dbReference type="Pfam" id="PF11712">
    <property type="entry name" value="Vma12"/>
    <property type="match status" value="1"/>
</dbReference>
<reference evidence="7" key="1">
    <citation type="submission" date="2021-01" db="EMBL/GenBank/DDBJ databases">
        <authorList>
            <person name="Corre E."/>
            <person name="Pelletier E."/>
            <person name="Niang G."/>
            <person name="Scheremetjew M."/>
            <person name="Finn R."/>
            <person name="Kale V."/>
            <person name="Holt S."/>
            <person name="Cochrane G."/>
            <person name="Meng A."/>
            <person name="Brown T."/>
            <person name="Cohen L."/>
        </authorList>
    </citation>
    <scope>NUCLEOTIDE SEQUENCE</scope>
    <source>
        <strain evidence="7">CCMP1510</strain>
    </source>
</reference>
<keyword evidence="5 6" id="KW-0472">Membrane</keyword>
<keyword evidence="4 6" id="KW-1133">Transmembrane helix</keyword>
<organism evidence="7">
    <name type="scientific">Aureoumbra lagunensis</name>
    <dbReference type="NCBI Taxonomy" id="44058"/>
    <lineage>
        <taxon>Eukaryota</taxon>
        <taxon>Sar</taxon>
        <taxon>Stramenopiles</taxon>
        <taxon>Ochrophyta</taxon>
        <taxon>Pelagophyceae</taxon>
        <taxon>Pelagomonadales</taxon>
        <taxon>Aureoumbra</taxon>
    </lineage>
</organism>
<keyword evidence="2 6" id="KW-0812">Transmembrane</keyword>
<keyword evidence="3" id="KW-0256">Endoplasmic reticulum</keyword>
<gene>
    <name evidence="7" type="ORF">ALAG00032_LOCUS15329</name>
</gene>
<accession>A0A7S3NPZ3</accession>
<dbReference type="InterPro" id="IPR021013">
    <property type="entry name" value="ATPase_Vma12"/>
</dbReference>
<dbReference type="PANTHER" id="PTHR31394:SF1">
    <property type="entry name" value="TRANSMEMBRANE PROTEIN 199"/>
    <property type="match status" value="1"/>
</dbReference>
<feature type="transmembrane region" description="Helical" evidence="6">
    <location>
        <begin position="134"/>
        <end position="154"/>
    </location>
</feature>
<name>A0A7S3NPZ3_9STRA</name>
<dbReference type="EMBL" id="HBIJ01023271">
    <property type="protein sequence ID" value="CAE0374526.1"/>
    <property type="molecule type" value="Transcribed_RNA"/>
</dbReference>
<evidence type="ECO:0000256" key="4">
    <source>
        <dbReference type="ARBA" id="ARBA00022989"/>
    </source>
</evidence>
<comment type="subcellular location">
    <subcellularLocation>
        <location evidence="1">Endoplasmic reticulum membrane</location>
        <topology evidence="1">Multi-pass membrane protein</topology>
    </subcellularLocation>
</comment>
<feature type="transmembrane region" description="Helical" evidence="6">
    <location>
        <begin position="102"/>
        <end position="122"/>
    </location>
</feature>
<dbReference type="GO" id="GO:0005789">
    <property type="term" value="C:endoplasmic reticulum membrane"/>
    <property type="evidence" value="ECO:0007669"/>
    <property type="project" value="UniProtKB-SubCell"/>
</dbReference>
<evidence type="ECO:0000256" key="5">
    <source>
        <dbReference type="ARBA" id="ARBA00023136"/>
    </source>
</evidence>
<evidence type="ECO:0000256" key="3">
    <source>
        <dbReference type="ARBA" id="ARBA00022824"/>
    </source>
</evidence>
<dbReference type="PANTHER" id="PTHR31394">
    <property type="entry name" value="TRANSMEMBRANE PROTEIN 199"/>
    <property type="match status" value="1"/>
</dbReference>
<evidence type="ECO:0000256" key="6">
    <source>
        <dbReference type="SAM" id="Phobius"/>
    </source>
</evidence>
<sequence length="209" mass="23548">MNPALAVQPLRLKLLNKEADIEVSALLRDMETQKVSSVLEFVRGSVLIFTKPGPSTPINSELEQRRAYLKRRAEEREYARMISSVKQRPHRDGFGNSLKVQFTLSANVIVAPIASFFVSYLLSRSLIQKTSHRIIAGLTGGIVMLFIELILYMARSFTIEDQNRPSSSLARRGNDKHVSAARMQQYAFSKKTPSLPANSSYFFNKPKQA</sequence>
<evidence type="ECO:0000256" key="2">
    <source>
        <dbReference type="ARBA" id="ARBA00022692"/>
    </source>
</evidence>
<dbReference type="AlphaFoldDB" id="A0A7S3NPZ3"/>
<protein>
    <submittedName>
        <fullName evidence="7">Uncharacterized protein</fullName>
    </submittedName>
</protein>
<evidence type="ECO:0000256" key="1">
    <source>
        <dbReference type="ARBA" id="ARBA00004477"/>
    </source>
</evidence>